<comment type="caution">
    <text evidence="1">The sequence shown here is derived from an EMBL/GenBank/DDBJ whole genome shotgun (WGS) entry which is preliminary data.</text>
</comment>
<keyword evidence="2" id="KW-1185">Reference proteome</keyword>
<accession>A0ABQ7BZH9</accession>
<evidence type="ECO:0000313" key="1">
    <source>
        <dbReference type="EMBL" id="KAF3545305.1"/>
    </source>
</evidence>
<sequence length="71" mass="7971">MTGAWYRSAGLQECHLQDFATDSFSATFNTVTGPPPRRDIAGGNSKSILRYGCPYATTKRREKSRLEEEKN</sequence>
<organism evidence="1 2">
    <name type="scientific">Brassica cretica</name>
    <name type="common">Mustard</name>
    <dbReference type="NCBI Taxonomy" id="69181"/>
    <lineage>
        <taxon>Eukaryota</taxon>
        <taxon>Viridiplantae</taxon>
        <taxon>Streptophyta</taxon>
        <taxon>Embryophyta</taxon>
        <taxon>Tracheophyta</taxon>
        <taxon>Spermatophyta</taxon>
        <taxon>Magnoliopsida</taxon>
        <taxon>eudicotyledons</taxon>
        <taxon>Gunneridae</taxon>
        <taxon>Pentapetalae</taxon>
        <taxon>rosids</taxon>
        <taxon>malvids</taxon>
        <taxon>Brassicales</taxon>
        <taxon>Brassicaceae</taxon>
        <taxon>Brassiceae</taxon>
        <taxon>Brassica</taxon>
    </lineage>
</organism>
<evidence type="ECO:0000313" key="2">
    <source>
        <dbReference type="Proteomes" id="UP000266723"/>
    </source>
</evidence>
<reference evidence="1 2" key="1">
    <citation type="journal article" date="2020" name="BMC Genomics">
        <title>Intraspecific diversification of the crop wild relative Brassica cretica Lam. using demographic model selection.</title>
        <authorList>
            <person name="Kioukis A."/>
            <person name="Michalopoulou V.A."/>
            <person name="Briers L."/>
            <person name="Pirintsos S."/>
            <person name="Studholme D.J."/>
            <person name="Pavlidis P."/>
            <person name="Sarris P.F."/>
        </authorList>
    </citation>
    <scope>NUCLEOTIDE SEQUENCE [LARGE SCALE GENOMIC DNA]</scope>
    <source>
        <strain evidence="2">cv. PFS-1207/04</strain>
    </source>
</reference>
<gene>
    <name evidence="1" type="ORF">DY000_02010279</name>
</gene>
<dbReference type="EMBL" id="QGKV02000832">
    <property type="protein sequence ID" value="KAF3545305.1"/>
    <property type="molecule type" value="Genomic_DNA"/>
</dbReference>
<name>A0ABQ7BZH9_BRACR</name>
<protein>
    <submittedName>
        <fullName evidence="1">Uncharacterized protein</fullName>
    </submittedName>
</protein>
<dbReference type="Proteomes" id="UP000266723">
    <property type="component" value="Unassembled WGS sequence"/>
</dbReference>
<proteinExistence type="predicted"/>